<keyword evidence="1" id="KW-0547">Nucleotide-binding</keyword>
<dbReference type="GO" id="GO:0005524">
    <property type="term" value="F:ATP binding"/>
    <property type="evidence" value="ECO:0007669"/>
    <property type="project" value="UniProtKB-KW"/>
</dbReference>
<dbReference type="AlphaFoldDB" id="A0AAD7AXG3"/>
<dbReference type="PANTHER" id="PTHR24223:SF415">
    <property type="entry name" value="FI20190P1"/>
    <property type="match status" value="1"/>
</dbReference>
<proteinExistence type="predicted"/>
<sequence length="178" mass="19802">MINRSNHASGAPRASTRSSRRRTPRREETADSIVTALTDVDSKTVVSLDTQVSAGGTNFSQGQRQLIAMARALLRRSAIVVLDEATSSVDFKTDAKIQTTIREEFTDSLLLTIAHRLKTVIDYDRLLVLDKGKLVEFDTPLRLIEKEDGIFRSMCLKSGYFAELEASARAKAERDRGQ</sequence>
<dbReference type="Proteomes" id="UP001221757">
    <property type="component" value="Unassembled WGS sequence"/>
</dbReference>
<keyword evidence="5" id="KW-0378">Hydrolase</keyword>
<organism evidence="5 6">
    <name type="scientific">Mycena rosella</name>
    <name type="common">Pink bonnet</name>
    <name type="synonym">Agaricus rosellus</name>
    <dbReference type="NCBI Taxonomy" id="1033263"/>
    <lineage>
        <taxon>Eukaryota</taxon>
        <taxon>Fungi</taxon>
        <taxon>Dikarya</taxon>
        <taxon>Basidiomycota</taxon>
        <taxon>Agaricomycotina</taxon>
        <taxon>Agaricomycetes</taxon>
        <taxon>Agaricomycetidae</taxon>
        <taxon>Agaricales</taxon>
        <taxon>Marasmiineae</taxon>
        <taxon>Mycenaceae</taxon>
        <taxon>Mycena</taxon>
    </lineage>
</organism>
<dbReference type="EMBL" id="JARKIE010001461">
    <property type="protein sequence ID" value="KAJ7601934.1"/>
    <property type="molecule type" value="Genomic_DNA"/>
</dbReference>
<dbReference type="Pfam" id="PF00005">
    <property type="entry name" value="ABC_tran"/>
    <property type="match status" value="1"/>
</dbReference>
<comment type="caution">
    <text evidence="5">The sequence shown here is derived from an EMBL/GenBank/DDBJ whole genome shotgun (WGS) entry which is preliminary data.</text>
</comment>
<name>A0AAD7AXG3_MYCRO</name>
<dbReference type="GO" id="GO:0042626">
    <property type="term" value="F:ATPase-coupled transmembrane transporter activity"/>
    <property type="evidence" value="ECO:0007669"/>
    <property type="project" value="TreeGrafter"/>
</dbReference>
<dbReference type="GO" id="GO:0016020">
    <property type="term" value="C:membrane"/>
    <property type="evidence" value="ECO:0007669"/>
    <property type="project" value="TreeGrafter"/>
</dbReference>
<reference evidence="5" key="1">
    <citation type="submission" date="2023-03" db="EMBL/GenBank/DDBJ databases">
        <title>Massive genome expansion in bonnet fungi (Mycena s.s.) driven by repeated elements and novel gene families across ecological guilds.</title>
        <authorList>
            <consortium name="Lawrence Berkeley National Laboratory"/>
            <person name="Harder C.B."/>
            <person name="Miyauchi S."/>
            <person name="Viragh M."/>
            <person name="Kuo A."/>
            <person name="Thoen E."/>
            <person name="Andreopoulos B."/>
            <person name="Lu D."/>
            <person name="Skrede I."/>
            <person name="Drula E."/>
            <person name="Henrissat B."/>
            <person name="Morin E."/>
            <person name="Kohler A."/>
            <person name="Barry K."/>
            <person name="LaButti K."/>
            <person name="Morin E."/>
            <person name="Salamov A."/>
            <person name="Lipzen A."/>
            <person name="Mereny Z."/>
            <person name="Hegedus B."/>
            <person name="Baldrian P."/>
            <person name="Stursova M."/>
            <person name="Weitz H."/>
            <person name="Taylor A."/>
            <person name="Grigoriev I.V."/>
            <person name="Nagy L.G."/>
            <person name="Martin F."/>
            <person name="Kauserud H."/>
        </authorList>
    </citation>
    <scope>NUCLEOTIDE SEQUENCE</scope>
    <source>
        <strain evidence="5">CBHHK067</strain>
    </source>
</reference>
<feature type="region of interest" description="Disordered" evidence="3">
    <location>
        <begin position="1"/>
        <end position="30"/>
    </location>
</feature>
<dbReference type="GO" id="GO:0016887">
    <property type="term" value="F:ATP hydrolysis activity"/>
    <property type="evidence" value="ECO:0007669"/>
    <property type="project" value="InterPro"/>
</dbReference>
<keyword evidence="2" id="KW-0067">ATP-binding</keyword>
<dbReference type="PANTHER" id="PTHR24223">
    <property type="entry name" value="ATP-BINDING CASSETTE SUB-FAMILY C"/>
    <property type="match status" value="1"/>
</dbReference>
<accession>A0AAD7AXG3</accession>
<keyword evidence="6" id="KW-1185">Reference proteome</keyword>
<evidence type="ECO:0000256" key="2">
    <source>
        <dbReference type="ARBA" id="ARBA00022840"/>
    </source>
</evidence>
<dbReference type="InterPro" id="IPR050173">
    <property type="entry name" value="ABC_transporter_C-like"/>
</dbReference>
<dbReference type="Gene3D" id="3.40.50.300">
    <property type="entry name" value="P-loop containing nucleotide triphosphate hydrolases"/>
    <property type="match status" value="1"/>
</dbReference>
<evidence type="ECO:0000313" key="6">
    <source>
        <dbReference type="Proteomes" id="UP001221757"/>
    </source>
</evidence>
<evidence type="ECO:0000256" key="1">
    <source>
        <dbReference type="ARBA" id="ARBA00022741"/>
    </source>
</evidence>
<evidence type="ECO:0000313" key="5">
    <source>
        <dbReference type="EMBL" id="KAJ7601934.1"/>
    </source>
</evidence>
<dbReference type="InterPro" id="IPR003439">
    <property type="entry name" value="ABC_transporter-like_ATP-bd"/>
</dbReference>
<evidence type="ECO:0000259" key="4">
    <source>
        <dbReference type="Pfam" id="PF00005"/>
    </source>
</evidence>
<evidence type="ECO:0000256" key="3">
    <source>
        <dbReference type="SAM" id="MobiDB-lite"/>
    </source>
</evidence>
<dbReference type="InterPro" id="IPR027417">
    <property type="entry name" value="P-loop_NTPase"/>
</dbReference>
<gene>
    <name evidence="5" type="ORF">B0H17DRAFT_1026752</name>
</gene>
<protein>
    <submittedName>
        <fullName evidence="5">P-loop containing nucleoside triphosphate hydrolase protein</fullName>
    </submittedName>
</protein>
<feature type="domain" description="ABC transporter" evidence="4">
    <location>
        <begin position="28"/>
        <end position="87"/>
    </location>
</feature>
<dbReference type="SUPFAM" id="SSF52540">
    <property type="entry name" value="P-loop containing nucleoside triphosphate hydrolases"/>
    <property type="match status" value="1"/>
</dbReference>